<dbReference type="RefSeq" id="WP_014406017.1">
    <property type="nucleotide sequence ID" value="NC_017034.1"/>
</dbReference>
<dbReference type="HOGENOM" id="CLU_1691540_0_0_2"/>
<dbReference type="STRING" id="1041930.Mtc_1426"/>
<dbReference type="GeneID" id="11971556"/>
<dbReference type="KEGG" id="mez:Mtc_1426"/>
<protein>
    <submittedName>
        <fullName evidence="1">Uncharacterized protein</fullName>
    </submittedName>
</protein>
<evidence type="ECO:0000313" key="1">
    <source>
        <dbReference type="EMBL" id="AFD00180.1"/>
    </source>
</evidence>
<keyword evidence="2" id="KW-1185">Reference proteome</keyword>
<dbReference type="OrthoDB" id="147934at2157"/>
<sequence>MERTIAIIFLALAVVALPTASFACDAFIGAGINLNKQFGDTINFNLGKNIGIGDTAFGLAGLNLGVTWGVNYDLNALAGYPYGYGGLGSVTQGDLGYFLDLTVDAANGAGFNGGSWGVPLFEQGVTTTHYGQRVAEQAQINDVQVLLPYTAMLMA</sequence>
<name>H8I4K1_METCZ</name>
<dbReference type="Proteomes" id="UP000005233">
    <property type="component" value="Chromosome"/>
</dbReference>
<reference evidence="1 2" key="1">
    <citation type="journal article" date="2012" name="J. Bacteriol.">
        <title>Complete genome sequence of a thermophilic methanogen, Methanocella conradii HZ254, isolated from Chinese rice field soil.</title>
        <authorList>
            <person name="Lu Z."/>
            <person name="Lu Y."/>
        </authorList>
    </citation>
    <scope>NUCLEOTIDE SEQUENCE [LARGE SCALE GENOMIC DNA]</scope>
    <source>
        <strain evidence="2">DSM 24694 / JCM 17849 / CGMCC 1.5162 / HZ254</strain>
    </source>
</reference>
<dbReference type="AlphaFoldDB" id="H8I4K1"/>
<dbReference type="EMBL" id="CP003243">
    <property type="protein sequence ID" value="AFD00180.1"/>
    <property type="molecule type" value="Genomic_DNA"/>
</dbReference>
<dbReference type="eggNOG" id="arCOG11122">
    <property type="taxonomic scope" value="Archaea"/>
</dbReference>
<organism evidence="1 2">
    <name type="scientific">Methanocella conradii (strain DSM 24694 / JCM 17849 / CGMCC 1.5162 / HZ254)</name>
    <dbReference type="NCBI Taxonomy" id="1041930"/>
    <lineage>
        <taxon>Archaea</taxon>
        <taxon>Methanobacteriati</taxon>
        <taxon>Methanobacteriota</taxon>
        <taxon>Stenosarchaea group</taxon>
        <taxon>Methanomicrobia</taxon>
        <taxon>Methanocellales</taxon>
        <taxon>Methanocellaceae</taxon>
        <taxon>Methanocella</taxon>
    </lineage>
</organism>
<proteinExistence type="predicted"/>
<evidence type="ECO:0000313" key="2">
    <source>
        <dbReference type="Proteomes" id="UP000005233"/>
    </source>
</evidence>
<dbReference type="PROSITE" id="PS51257">
    <property type="entry name" value="PROKAR_LIPOPROTEIN"/>
    <property type="match status" value="1"/>
</dbReference>
<accession>H8I4K1</accession>
<gene>
    <name evidence="1" type="ordered locus">Mtc_1426</name>
</gene>